<evidence type="ECO:0000256" key="2">
    <source>
        <dbReference type="SAM" id="SignalP"/>
    </source>
</evidence>
<name>A0ABQ6HJG3_9MICO</name>
<dbReference type="EMBL" id="BSUJ01000001">
    <property type="protein sequence ID" value="GMA18626.1"/>
    <property type="molecule type" value="Genomic_DNA"/>
</dbReference>
<feature type="domain" description="Solute-binding protein family 3/N-terminal" evidence="3">
    <location>
        <begin position="70"/>
        <end position="298"/>
    </location>
</feature>
<evidence type="ECO:0000259" key="3">
    <source>
        <dbReference type="SMART" id="SM00062"/>
    </source>
</evidence>
<protein>
    <submittedName>
        <fullName evidence="4">ABC transporter substrate-binding protein</fullName>
    </submittedName>
</protein>
<dbReference type="Pfam" id="PF00497">
    <property type="entry name" value="SBP_bac_3"/>
    <property type="match status" value="1"/>
</dbReference>
<dbReference type="Gene3D" id="3.40.190.10">
    <property type="entry name" value="Periplasmic binding protein-like II"/>
    <property type="match status" value="2"/>
</dbReference>
<evidence type="ECO:0000313" key="4">
    <source>
        <dbReference type="EMBL" id="GMA18626.1"/>
    </source>
</evidence>
<dbReference type="Proteomes" id="UP001157109">
    <property type="component" value="Unassembled WGS sequence"/>
</dbReference>
<dbReference type="PANTHER" id="PTHR35936">
    <property type="entry name" value="MEMBRANE-BOUND LYTIC MUREIN TRANSGLYCOSYLASE F"/>
    <property type="match status" value="1"/>
</dbReference>
<proteinExistence type="predicted"/>
<dbReference type="SUPFAM" id="SSF53850">
    <property type="entry name" value="Periplasmic binding protein-like II"/>
    <property type="match status" value="1"/>
</dbReference>
<dbReference type="CDD" id="cd01004">
    <property type="entry name" value="PBP2_MidA_like"/>
    <property type="match status" value="1"/>
</dbReference>
<keyword evidence="1 2" id="KW-0732">Signal</keyword>
<dbReference type="PROSITE" id="PS51257">
    <property type="entry name" value="PROKAR_LIPOPROTEIN"/>
    <property type="match status" value="1"/>
</dbReference>
<evidence type="ECO:0000313" key="5">
    <source>
        <dbReference type="Proteomes" id="UP001157109"/>
    </source>
</evidence>
<gene>
    <name evidence="4" type="ORF">GCM10025862_06470</name>
</gene>
<accession>A0ABQ6HJG3</accession>
<reference evidence="5" key="1">
    <citation type="journal article" date="2019" name="Int. J. Syst. Evol. Microbiol.">
        <title>The Global Catalogue of Microorganisms (GCM) 10K type strain sequencing project: providing services to taxonomists for standard genome sequencing and annotation.</title>
        <authorList>
            <consortium name="The Broad Institute Genomics Platform"/>
            <consortium name="The Broad Institute Genome Sequencing Center for Infectious Disease"/>
            <person name="Wu L."/>
            <person name="Ma J."/>
        </authorList>
    </citation>
    <scope>NUCLEOTIDE SEQUENCE [LARGE SCALE GENOMIC DNA]</scope>
    <source>
        <strain evidence="5">NBRC 105830</strain>
    </source>
</reference>
<keyword evidence="5" id="KW-1185">Reference proteome</keyword>
<feature type="signal peptide" evidence="2">
    <location>
        <begin position="1"/>
        <end position="22"/>
    </location>
</feature>
<comment type="caution">
    <text evidence="4">The sequence shown here is derived from an EMBL/GenBank/DDBJ whole genome shotgun (WGS) entry which is preliminary data.</text>
</comment>
<dbReference type="PANTHER" id="PTHR35936:SF17">
    <property type="entry name" value="ARGININE-BINDING EXTRACELLULAR PROTEIN ARTP"/>
    <property type="match status" value="1"/>
</dbReference>
<feature type="chain" id="PRO_5046339222" evidence="2">
    <location>
        <begin position="23"/>
        <end position="308"/>
    </location>
</feature>
<evidence type="ECO:0000256" key="1">
    <source>
        <dbReference type="ARBA" id="ARBA00022729"/>
    </source>
</evidence>
<organism evidence="4 5">
    <name type="scientific">Arsenicicoccus piscis</name>
    <dbReference type="NCBI Taxonomy" id="673954"/>
    <lineage>
        <taxon>Bacteria</taxon>
        <taxon>Bacillati</taxon>
        <taxon>Actinomycetota</taxon>
        <taxon>Actinomycetes</taxon>
        <taxon>Micrococcales</taxon>
        <taxon>Intrasporangiaceae</taxon>
        <taxon>Arsenicicoccus</taxon>
    </lineage>
</organism>
<dbReference type="InterPro" id="IPR001638">
    <property type="entry name" value="Solute-binding_3/MltF_N"/>
</dbReference>
<sequence>MTTRQARVGALLLAAATSLSLAACGSETLNTGGGGATATGGSSATPTVKAVTADPALAALVPAKIKSAGVIKVGSDASYAPNEFTDTDGKTIVGMDVDLFSAVAKKLGVKAQFQNADFGSIILKVSGGQFDAGVSSFTINAERKKQVNMVQYFNAGTLWAVPKGNPKKIDPEQACGLKVGVQQGTVQVDDLTARSKKCTDAGKPAISQVVEVAQSKVTADLVSGKVDAMAADSPITNYAVAQTNDALEVVGKIYDSAPYGIVTAKADTQLAEAVSKAFASLKADGTYDEILAKWSNKDGGVTEFPVNP</sequence>
<dbReference type="SMART" id="SM00062">
    <property type="entry name" value="PBPb"/>
    <property type="match status" value="1"/>
</dbReference>
<dbReference type="RefSeq" id="WP_241444404.1">
    <property type="nucleotide sequence ID" value="NZ_BSUJ01000001.1"/>
</dbReference>